<dbReference type="InterPro" id="IPR000281">
    <property type="entry name" value="HTH_RpiR"/>
</dbReference>
<protein>
    <submittedName>
        <fullName evidence="6">MurR/RpiR family transcriptional regulator</fullName>
    </submittedName>
</protein>
<dbReference type="PANTHER" id="PTHR30514:SF1">
    <property type="entry name" value="HTH-TYPE TRANSCRIPTIONAL REGULATOR HEXR-RELATED"/>
    <property type="match status" value="1"/>
</dbReference>
<evidence type="ECO:0000259" key="5">
    <source>
        <dbReference type="PROSITE" id="PS51464"/>
    </source>
</evidence>
<dbReference type="EMBL" id="CP020557">
    <property type="protein sequence ID" value="ARF69438.1"/>
    <property type="molecule type" value="Genomic_DNA"/>
</dbReference>
<dbReference type="GO" id="GO:0097367">
    <property type="term" value="F:carbohydrate derivative binding"/>
    <property type="evidence" value="ECO:0007669"/>
    <property type="project" value="InterPro"/>
</dbReference>
<evidence type="ECO:0000256" key="2">
    <source>
        <dbReference type="ARBA" id="ARBA00023125"/>
    </source>
</evidence>
<dbReference type="SUPFAM" id="SSF53697">
    <property type="entry name" value="SIS domain"/>
    <property type="match status" value="1"/>
</dbReference>
<keyword evidence="1" id="KW-0805">Transcription regulation</keyword>
<name>A0A1V0UWK7_9BACL</name>
<dbReference type="Gene3D" id="3.40.50.10490">
    <property type="entry name" value="Glucose-6-phosphate isomerase like protein, domain 1"/>
    <property type="match status" value="1"/>
</dbReference>
<dbReference type="Pfam" id="PF01418">
    <property type="entry name" value="HTH_6"/>
    <property type="match status" value="1"/>
</dbReference>
<evidence type="ECO:0000256" key="3">
    <source>
        <dbReference type="ARBA" id="ARBA00023163"/>
    </source>
</evidence>
<evidence type="ECO:0000256" key="1">
    <source>
        <dbReference type="ARBA" id="ARBA00023015"/>
    </source>
</evidence>
<dbReference type="RefSeq" id="WP_024095061.1">
    <property type="nucleotide sequence ID" value="NZ_CP020557.1"/>
</dbReference>
<gene>
    <name evidence="6" type="ORF">B7C51_18900</name>
</gene>
<dbReference type="InterPro" id="IPR009057">
    <property type="entry name" value="Homeodomain-like_sf"/>
</dbReference>
<dbReference type="PANTHER" id="PTHR30514">
    <property type="entry name" value="GLUCOKINASE"/>
    <property type="match status" value="1"/>
</dbReference>
<dbReference type="GeneID" id="64218207"/>
<dbReference type="GO" id="GO:1901135">
    <property type="term" value="P:carbohydrate derivative metabolic process"/>
    <property type="evidence" value="ECO:0007669"/>
    <property type="project" value="InterPro"/>
</dbReference>
<dbReference type="PROSITE" id="PS51464">
    <property type="entry name" value="SIS"/>
    <property type="match status" value="1"/>
</dbReference>
<feature type="domain" description="SIS" evidence="5">
    <location>
        <begin position="127"/>
        <end position="267"/>
    </location>
</feature>
<evidence type="ECO:0000259" key="4">
    <source>
        <dbReference type="PROSITE" id="PS51071"/>
    </source>
</evidence>
<dbReference type="CDD" id="cd05013">
    <property type="entry name" value="SIS_RpiR"/>
    <property type="match status" value="1"/>
</dbReference>
<keyword evidence="3" id="KW-0804">Transcription</keyword>
<feature type="domain" description="HTH rpiR-type" evidence="4">
    <location>
        <begin position="3"/>
        <end position="79"/>
    </location>
</feature>
<dbReference type="Gene3D" id="1.10.10.10">
    <property type="entry name" value="Winged helix-like DNA-binding domain superfamily/Winged helix DNA-binding domain"/>
    <property type="match status" value="1"/>
</dbReference>
<sequence>MITGGLISLQEALPTLKPMEQKAAQYILEHPETVVTLSVQRLAELAEVSEATIVRLSRSLNLKGYQELKLRIAADLAQSLNSNLAESYQEIHMDASTQSLVESISHNNMRSIQDTMSVLNIKELDRAIEVLGGARKITLFGIGASAVIAQDFKQKLTRINRWCEAAYDFDSQATLAANLQEKDAVLGISYSGNTQDILLAMQAAKERGATLISLTKFGHNPVAEQAHIRLFTSSLEKSIRSGAMASRIAQLNVIDILYVGIARQNYEENILALENTRKAVKMMNRHG</sequence>
<accession>A0A1V0UWK7</accession>
<dbReference type="PROSITE" id="PS51071">
    <property type="entry name" value="HTH_RPIR"/>
    <property type="match status" value="1"/>
</dbReference>
<dbReference type="Pfam" id="PF01380">
    <property type="entry name" value="SIS"/>
    <property type="match status" value="1"/>
</dbReference>
<dbReference type="InterPro" id="IPR046348">
    <property type="entry name" value="SIS_dom_sf"/>
</dbReference>
<dbReference type="Proteomes" id="UP000192727">
    <property type="component" value="Chromosome"/>
</dbReference>
<dbReference type="InterPro" id="IPR047640">
    <property type="entry name" value="RpiR-like"/>
</dbReference>
<organism evidence="6 7">
    <name type="scientific">Paenibacillus larvae subsp. pulvifaciens</name>
    <dbReference type="NCBI Taxonomy" id="1477"/>
    <lineage>
        <taxon>Bacteria</taxon>
        <taxon>Bacillati</taxon>
        <taxon>Bacillota</taxon>
        <taxon>Bacilli</taxon>
        <taxon>Bacillales</taxon>
        <taxon>Paenibacillaceae</taxon>
        <taxon>Paenibacillus</taxon>
    </lineage>
</organism>
<dbReference type="GO" id="GO:0003677">
    <property type="term" value="F:DNA binding"/>
    <property type="evidence" value="ECO:0007669"/>
    <property type="project" value="UniProtKB-KW"/>
</dbReference>
<dbReference type="InterPro" id="IPR035472">
    <property type="entry name" value="RpiR-like_SIS"/>
</dbReference>
<proteinExistence type="predicted"/>
<reference evidence="6 7" key="1">
    <citation type="submission" date="2017-03" db="EMBL/GenBank/DDBJ databases">
        <title>Paenibacillus larvae genome sequencing.</title>
        <authorList>
            <person name="Dingman D.W."/>
        </authorList>
    </citation>
    <scope>NUCLEOTIDE SEQUENCE [LARGE SCALE GENOMIC DNA]</scope>
    <source>
        <strain evidence="6 7">SAG 10367</strain>
    </source>
</reference>
<dbReference type="AlphaFoldDB" id="A0A1V0UWK7"/>
<dbReference type="GO" id="GO:0003700">
    <property type="term" value="F:DNA-binding transcription factor activity"/>
    <property type="evidence" value="ECO:0007669"/>
    <property type="project" value="InterPro"/>
</dbReference>
<evidence type="ECO:0000313" key="7">
    <source>
        <dbReference type="Proteomes" id="UP000192727"/>
    </source>
</evidence>
<evidence type="ECO:0000313" key="6">
    <source>
        <dbReference type="EMBL" id="ARF69438.1"/>
    </source>
</evidence>
<dbReference type="InterPro" id="IPR036388">
    <property type="entry name" value="WH-like_DNA-bd_sf"/>
</dbReference>
<dbReference type="InterPro" id="IPR001347">
    <property type="entry name" value="SIS_dom"/>
</dbReference>
<keyword evidence="2" id="KW-0238">DNA-binding</keyword>
<dbReference type="SUPFAM" id="SSF46689">
    <property type="entry name" value="Homeodomain-like"/>
    <property type="match status" value="1"/>
</dbReference>